<dbReference type="InterPro" id="IPR037066">
    <property type="entry name" value="Plug_dom_sf"/>
</dbReference>
<feature type="compositionally biased region" description="Basic and acidic residues" evidence="1">
    <location>
        <begin position="783"/>
        <end position="796"/>
    </location>
</feature>
<organism evidence="3 4">
    <name type="scientific">Paludibacter jiangxiensis</name>
    <dbReference type="NCBI Taxonomy" id="681398"/>
    <lineage>
        <taxon>Bacteria</taxon>
        <taxon>Pseudomonadati</taxon>
        <taxon>Bacteroidota</taxon>
        <taxon>Bacteroidia</taxon>
        <taxon>Bacteroidales</taxon>
        <taxon>Paludibacteraceae</taxon>
        <taxon>Paludibacter</taxon>
    </lineage>
</organism>
<dbReference type="InterPro" id="IPR008969">
    <property type="entry name" value="CarboxyPept-like_regulatory"/>
</dbReference>
<comment type="caution">
    <text evidence="3">The sequence shown here is derived from an EMBL/GenBank/DDBJ whole genome shotgun (WGS) entry which is preliminary data.</text>
</comment>
<reference evidence="4" key="1">
    <citation type="submission" date="2016-04" db="EMBL/GenBank/DDBJ databases">
        <title>Draft genome sequence of Paludibacter jiangxiensis strain NM7.</title>
        <authorList>
            <person name="Qiu Y."/>
            <person name="Matsuura N."/>
            <person name="Ohashi A."/>
            <person name="Tourlousse M.D."/>
            <person name="Sekiguchi Y."/>
        </authorList>
    </citation>
    <scope>NUCLEOTIDE SEQUENCE [LARGE SCALE GENOMIC DNA]</scope>
    <source>
        <strain evidence="4">NM7</strain>
    </source>
</reference>
<dbReference type="SUPFAM" id="SSF56935">
    <property type="entry name" value="Porins"/>
    <property type="match status" value="1"/>
</dbReference>
<dbReference type="Proteomes" id="UP000076586">
    <property type="component" value="Unassembled WGS sequence"/>
</dbReference>
<proteinExistence type="predicted"/>
<keyword evidence="3" id="KW-0675">Receptor</keyword>
<accession>A0A170YNP6</accession>
<keyword evidence="4" id="KW-1185">Reference proteome</keyword>
<dbReference type="OrthoDB" id="905812at2"/>
<dbReference type="Gene3D" id="2.60.40.1120">
    <property type="entry name" value="Carboxypeptidase-like, regulatory domain"/>
    <property type="match status" value="1"/>
</dbReference>
<evidence type="ECO:0000313" key="4">
    <source>
        <dbReference type="Proteomes" id="UP000076586"/>
    </source>
</evidence>
<protein>
    <submittedName>
        <fullName evidence="3">Outer membrane receptor proteins</fullName>
    </submittedName>
</protein>
<evidence type="ECO:0000256" key="1">
    <source>
        <dbReference type="SAM" id="MobiDB-lite"/>
    </source>
</evidence>
<feature type="region of interest" description="Disordered" evidence="1">
    <location>
        <begin position="773"/>
        <end position="796"/>
    </location>
</feature>
<dbReference type="InterPro" id="IPR041700">
    <property type="entry name" value="OMP_b-brl_3"/>
</dbReference>
<dbReference type="SUPFAM" id="SSF49464">
    <property type="entry name" value="Carboxypeptidase regulatory domain-like"/>
    <property type="match status" value="1"/>
</dbReference>
<dbReference type="AlphaFoldDB" id="A0A170YNP6"/>
<gene>
    <name evidence="3" type="ORF">PJIAN_1530</name>
</gene>
<dbReference type="Pfam" id="PF13620">
    <property type="entry name" value="CarboxypepD_reg"/>
    <property type="match status" value="1"/>
</dbReference>
<dbReference type="STRING" id="681398.PJIAN_1530"/>
<dbReference type="EMBL" id="BDCR01000001">
    <property type="protein sequence ID" value="GAT61941.1"/>
    <property type="molecule type" value="Genomic_DNA"/>
</dbReference>
<evidence type="ECO:0000259" key="2">
    <source>
        <dbReference type="Pfam" id="PF14905"/>
    </source>
</evidence>
<name>A0A170YNP6_9BACT</name>
<evidence type="ECO:0000313" key="3">
    <source>
        <dbReference type="EMBL" id="GAT61941.1"/>
    </source>
</evidence>
<dbReference type="RefSeq" id="WP_068701739.1">
    <property type="nucleotide sequence ID" value="NZ_BDCR01000001.1"/>
</dbReference>
<reference evidence="4" key="2">
    <citation type="journal article" date="2017" name="Genome Announc.">
        <title>Draft genome sequence of Paludibacter jiangxiensis NM7(T), a propionate-producing fermentative bacterium.</title>
        <authorList>
            <person name="Qiu Y.-L."/>
            <person name="Tourlousse D.M."/>
            <person name="Matsuura N."/>
            <person name="Ohashi A."/>
            <person name="Sekiguchi Y."/>
        </authorList>
    </citation>
    <scope>NUCLEOTIDE SEQUENCE [LARGE SCALE GENOMIC DNA]</scope>
    <source>
        <strain evidence="4">NM7</strain>
    </source>
</reference>
<sequence length="796" mass="89182">MRLLIKIGLILLLLTLCHILSAQNRIGYVTSSKGEPIEFATIAFFNGDKPVATAISDSVGRFTLAMADGRYHMKIRNLAYKPVDEDITASDQNLGVFKLTETAIGLNEVVVKASAITREADRFVMRIDKTPASLNKDASEILRLAPGVWVDENGVSINGASGSKVFINEREIKLSGKDLYNYLRNIQSSNIARVEVIPQAGAEYSADTNGGVVKIILRKQIEKGINGNLVFNTLQGKYLGEYDPSGTLNVSLNKWTFDASASGNITMKGKNEMAATRAYHNDDNTYFKSQSLMNQKTRSGIGKISAIYDADKRNSLGAEIEYSKQSTPNPTSANTLIIQNGLTAKGSSHYNQNENAENFNALLNYILKLDSLGSSLKVITNYTKKKVTGKNDYNSYFTTGSFVSDSIYRSNSTSNYKIFTADAMFNKALHGGAKYSAGIKYTRNSIADTVRYESYSTSKWQTLPDYSFLLNYTENIGAMYGTFAANIRQFSLSGGLRGEYTSVDGQNGYISRHYFDLFPSVNVTYSFDAMHTFMLIGQYSRNIERPNFWYLNPNRVQYSDYSYMVGNPELRPTYINNLGITAVYHYRYILSFGGHLHHDLIREVCKIDPTNPKITYITPENHYSENHYYIALIFPLKPVEWCNVNANLVGVKQDIRATANDPVMSHYLYFANITAGFKLPKKYYLELTYSGTSRLYSANSGINQRQLFHAVVKKQLFGDRVSAAIGINNIFDSKISYFSNTPYFTINSKGTEAQSSRYVKLSVQYNFKSGKSFKKRSVENSSVEEKSRLEKSTGIK</sequence>
<feature type="domain" description="Outer membrane protein beta-barrel" evidence="2">
    <location>
        <begin position="368"/>
        <end position="765"/>
    </location>
</feature>
<dbReference type="Pfam" id="PF14905">
    <property type="entry name" value="OMP_b-brl_3"/>
    <property type="match status" value="1"/>
</dbReference>
<dbReference type="Gene3D" id="2.170.130.10">
    <property type="entry name" value="TonB-dependent receptor, plug domain"/>
    <property type="match status" value="1"/>
</dbReference>